<dbReference type="Proteomes" id="UP001596002">
    <property type="component" value="Unassembled WGS sequence"/>
</dbReference>
<organism evidence="1 2">
    <name type="scientific">Effusibacillus consociatus</name>
    <dbReference type="NCBI Taxonomy" id="1117041"/>
    <lineage>
        <taxon>Bacteria</taxon>
        <taxon>Bacillati</taxon>
        <taxon>Bacillota</taxon>
        <taxon>Bacilli</taxon>
        <taxon>Bacillales</taxon>
        <taxon>Alicyclobacillaceae</taxon>
        <taxon>Effusibacillus</taxon>
    </lineage>
</organism>
<gene>
    <name evidence="1" type="ORF">ACFO8Q_04465</name>
</gene>
<dbReference type="EMBL" id="JBHSHC010000027">
    <property type="protein sequence ID" value="MFC4766631.1"/>
    <property type="molecule type" value="Genomic_DNA"/>
</dbReference>
<accession>A0ABV9PWL6</accession>
<comment type="caution">
    <text evidence="1">The sequence shown here is derived from an EMBL/GenBank/DDBJ whole genome shotgun (WGS) entry which is preliminary data.</text>
</comment>
<name>A0ABV9PWL6_9BACL</name>
<evidence type="ECO:0000313" key="2">
    <source>
        <dbReference type="Proteomes" id="UP001596002"/>
    </source>
</evidence>
<dbReference type="Gene3D" id="1.10.3910.10">
    <property type="entry name" value="SP0561-like"/>
    <property type="match status" value="1"/>
</dbReference>
<sequence>MVIQPNMPVSGIVTAWEATKPVFVKYGISVDTDKTLEEAASGTLLNSLLQDLNESIGSSTATCVEGG</sequence>
<protein>
    <submittedName>
        <fullName evidence="1">Uncharacterized protein</fullName>
    </submittedName>
</protein>
<reference evidence="2" key="1">
    <citation type="journal article" date="2019" name="Int. J. Syst. Evol. Microbiol.">
        <title>The Global Catalogue of Microorganisms (GCM) 10K type strain sequencing project: providing services to taxonomists for standard genome sequencing and annotation.</title>
        <authorList>
            <consortium name="The Broad Institute Genomics Platform"/>
            <consortium name="The Broad Institute Genome Sequencing Center for Infectious Disease"/>
            <person name="Wu L."/>
            <person name="Ma J."/>
        </authorList>
    </citation>
    <scope>NUCLEOTIDE SEQUENCE [LARGE SCALE GENOMIC DNA]</scope>
    <source>
        <strain evidence="2">WYCCWR 12678</strain>
    </source>
</reference>
<evidence type="ECO:0000313" key="1">
    <source>
        <dbReference type="EMBL" id="MFC4766631.1"/>
    </source>
</evidence>
<dbReference type="RefSeq" id="WP_380024529.1">
    <property type="nucleotide sequence ID" value="NZ_JBHSHC010000027.1"/>
</dbReference>
<keyword evidence="2" id="KW-1185">Reference proteome</keyword>
<proteinExistence type="predicted"/>
<dbReference type="InterPro" id="IPR038062">
    <property type="entry name" value="ScdA-like_N_sf"/>
</dbReference>